<evidence type="ECO:0000256" key="3">
    <source>
        <dbReference type="ARBA" id="ARBA00023125"/>
    </source>
</evidence>
<evidence type="ECO:0000313" key="7">
    <source>
        <dbReference type="EMBL" id="MCK8787055.1"/>
    </source>
</evidence>
<sequence length="306" mass="31065">MDISPRQLRAFLAVAEAGGFTAAARRLGWVQSTISTLVADLEAATGVRLFERSSRRVALSAAGEAFRPRAAALLADLAAAIEAARAPGEEAPLVVATPPLLAAALLPPAIATLRAALPALRVVVREAGATQALGLVTRGEAGLALGTFPPEATPAGGATLRRIRLGTDALALFCPAGHPFAAERRALPWRRLAGAAEVALTHDSAVRGLVDAARTAAGVPPAPPAFEVAQMTTAIALVAAGLGVAALPMAAAPLAQRGRVAIRPLSEPVVTREIALLRRPGLHGLAAAGATALQAALVPLLRGTRR</sequence>
<dbReference type="EMBL" id="JALPRX010000104">
    <property type="protein sequence ID" value="MCK8787055.1"/>
    <property type="molecule type" value="Genomic_DNA"/>
</dbReference>
<evidence type="ECO:0000259" key="6">
    <source>
        <dbReference type="PROSITE" id="PS50931"/>
    </source>
</evidence>
<dbReference type="InterPro" id="IPR000847">
    <property type="entry name" value="LysR_HTH_N"/>
</dbReference>
<keyword evidence="3" id="KW-0238">DNA-binding</keyword>
<keyword evidence="8" id="KW-1185">Reference proteome</keyword>
<evidence type="ECO:0000256" key="4">
    <source>
        <dbReference type="ARBA" id="ARBA00023163"/>
    </source>
</evidence>
<keyword evidence="5" id="KW-0812">Transmembrane</keyword>
<gene>
    <name evidence="7" type="ORF">M0638_22015</name>
</gene>
<dbReference type="Proteomes" id="UP001139516">
    <property type="component" value="Unassembled WGS sequence"/>
</dbReference>
<dbReference type="PANTHER" id="PTHR30419">
    <property type="entry name" value="HTH-TYPE TRANSCRIPTIONAL REGULATOR YBHD"/>
    <property type="match status" value="1"/>
</dbReference>
<keyword evidence="2" id="KW-0805">Transcription regulation</keyword>
<evidence type="ECO:0000256" key="1">
    <source>
        <dbReference type="ARBA" id="ARBA00009437"/>
    </source>
</evidence>
<dbReference type="PROSITE" id="PS50931">
    <property type="entry name" value="HTH_LYSR"/>
    <property type="match status" value="1"/>
</dbReference>
<accession>A0A9X1YDK4</accession>
<dbReference type="Gene3D" id="1.10.10.10">
    <property type="entry name" value="Winged helix-like DNA-binding domain superfamily/Winged helix DNA-binding domain"/>
    <property type="match status" value="1"/>
</dbReference>
<comment type="similarity">
    <text evidence="1">Belongs to the LysR transcriptional regulatory family.</text>
</comment>
<dbReference type="InterPro" id="IPR036388">
    <property type="entry name" value="WH-like_DNA-bd_sf"/>
</dbReference>
<evidence type="ECO:0000256" key="5">
    <source>
        <dbReference type="SAM" id="Phobius"/>
    </source>
</evidence>
<dbReference type="PANTHER" id="PTHR30419:SF8">
    <property type="entry name" value="NITROGEN ASSIMILATION TRANSCRIPTIONAL ACTIVATOR-RELATED"/>
    <property type="match status" value="1"/>
</dbReference>
<comment type="caution">
    <text evidence="7">The sequence shown here is derived from an EMBL/GenBank/DDBJ whole genome shotgun (WGS) entry which is preliminary data.</text>
</comment>
<organism evidence="7 8">
    <name type="scientific">Roseomonas acroporae</name>
    <dbReference type="NCBI Taxonomy" id="2937791"/>
    <lineage>
        <taxon>Bacteria</taxon>
        <taxon>Pseudomonadati</taxon>
        <taxon>Pseudomonadota</taxon>
        <taxon>Alphaproteobacteria</taxon>
        <taxon>Acetobacterales</taxon>
        <taxon>Roseomonadaceae</taxon>
        <taxon>Roseomonas</taxon>
    </lineage>
</organism>
<dbReference type="InterPro" id="IPR050950">
    <property type="entry name" value="HTH-type_LysR_regulators"/>
</dbReference>
<dbReference type="AlphaFoldDB" id="A0A9X1YDK4"/>
<name>A0A9X1YDK4_9PROT</name>
<proteinExistence type="inferred from homology"/>
<keyword evidence="5" id="KW-0472">Membrane</keyword>
<dbReference type="GO" id="GO:0003700">
    <property type="term" value="F:DNA-binding transcription factor activity"/>
    <property type="evidence" value="ECO:0007669"/>
    <property type="project" value="InterPro"/>
</dbReference>
<dbReference type="FunFam" id="1.10.10.10:FF:000001">
    <property type="entry name" value="LysR family transcriptional regulator"/>
    <property type="match status" value="1"/>
</dbReference>
<evidence type="ECO:0000256" key="2">
    <source>
        <dbReference type="ARBA" id="ARBA00023015"/>
    </source>
</evidence>
<dbReference type="SUPFAM" id="SSF46785">
    <property type="entry name" value="Winged helix' DNA-binding domain"/>
    <property type="match status" value="1"/>
</dbReference>
<dbReference type="Pfam" id="PF00126">
    <property type="entry name" value="HTH_1"/>
    <property type="match status" value="1"/>
</dbReference>
<dbReference type="GO" id="GO:0005829">
    <property type="term" value="C:cytosol"/>
    <property type="evidence" value="ECO:0007669"/>
    <property type="project" value="TreeGrafter"/>
</dbReference>
<keyword evidence="5" id="KW-1133">Transmembrane helix</keyword>
<keyword evidence="4" id="KW-0804">Transcription</keyword>
<dbReference type="InterPro" id="IPR036390">
    <property type="entry name" value="WH_DNA-bd_sf"/>
</dbReference>
<dbReference type="RefSeq" id="WP_248669110.1">
    <property type="nucleotide sequence ID" value="NZ_JALPRX010000104.1"/>
</dbReference>
<feature type="transmembrane region" description="Helical" evidence="5">
    <location>
        <begin position="234"/>
        <end position="255"/>
    </location>
</feature>
<reference evidence="7" key="1">
    <citation type="submission" date="2022-04" db="EMBL/GenBank/DDBJ databases">
        <title>Roseomonas acroporae sp. nov., isolated from coral Acropora digitifera.</title>
        <authorList>
            <person name="Sun H."/>
        </authorList>
    </citation>
    <scope>NUCLEOTIDE SEQUENCE</scope>
    <source>
        <strain evidence="7">NAR14</strain>
    </source>
</reference>
<dbReference type="PRINTS" id="PR00039">
    <property type="entry name" value="HTHLYSR"/>
</dbReference>
<dbReference type="SUPFAM" id="SSF53850">
    <property type="entry name" value="Periplasmic binding protein-like II"/>
    <property type="match status" value="1"/>
</dbReference>
<dbReference type="GO" id="GO:0003677">
    <property type="term" value="F:DNA binding"/>
    <property type="evidence" value="ECO:0007669"/>
    <property type="project" value="UniProtKB-KW"/>
</dbReference>
<dbReference type="Gene3D" id="3.40.190.10">
    <property type="entry name" value="Periplasmic binding protein-like II"/>
    <property type="match status" value="2"/>
</dbReference>
<dbReference type="InterPro" id="IPR005119">
    <property type="entry name" value="LysR_subst-bd"/>
</dbReference>
<feature type="domain" description="HTH lysR-type" evidence="6">
    <location>
        <begin position="1"/>
        <end position="60"/>
    </location>
</feature>
<evidence type="ECO:0000313" key="8">
    <source>
        <dbReference type="Proteomes" id="UP001139516"/>
    </source>
</evidence>
<protein>
    <submittedName>
        <fullName evidence="7">LysR family transcriptional regulator</fullName>
    </submittedName>
</protein>
<dbReference type="Pfam" id="PF03466">
    <property type="entry name" value="LysR_substrate"/>
    <property type="match status" value="1"/>
</dbReference>